<feature type="transmembrane region" description="Helical" evidence="2">
    <location>
        <begin position="382"/>
        <end position="405"/>
    </location>
</feature>
<feature type="transmembrane region" description="Helical" evidence="2">
    <location>
        <begin position="198"/>
        <end position="219"/>
    </location>
</feature>
<organism evidence="4 5">
    <name type="scientific">Saccharopolyspora taberi</name>
    <dbReference type="NCBI Taxonomy" id="60895"/>
    <lineage>
        <taxon>Bacteria</taxon>
        <taxon>Bacillati</taxon>
        <taxon>Actinomycetota</taxon>
        <taxon>Actinomycetes</taxon>
        <taxon>Pseudonocardiales</taxon>
        <taxon>Pseudonocardiaceae</taxon>
        <taxon>Saccharopolyspora</taxon>
    </lineage>
</organism>
<keyword evidence="2" id="KW-1133">Transmembrane helix</keyword>
<gene>
    <name evidence="4" type="ORF">GCM10010470_60610</name>
</gene>
<dbReference type="InterPro" id="IPR012429">
    <property type="entry name" value="HGSNAT_cat"/>
</dbReference>
<reference evidence="4 5" key="1">
    <citation type="journal article" date="2019" name="Int. J. Syst. Evol. Microbiol.">
        <title>The Global Catalogue of Microorganisms (GCM) 10K type strain sequencing project: providing services to taxonomists for standard genome sequencing and annotation.</title>
        <authorList>
            <consortium name="The Broad Institute Genomics Platform"/>
            <consortium name="The Broad Institute Genome Sequencing Center for Infectious Disease"/>
            <person name="Wu L."/>
            <person name="Ma J."/>
        </authorList>
    </citation>
    <scope>NUCLEOTIDE SEQUENCE [LARGE SCALE GENOMIC DNA]</scope>
    <source>
        <strain evidence="4 5">JCM 9383</strain>
    </source>
</reference>
<feature type="transmembrane region" description="Helical" evidence="2">
    <location>
        <begin position="288"/>
        <end position="306"/>
    </location>
</feature>
<feature type="transmembrane region" description="Helical" evidence="2">
    <location>
        <begin position="146"/>
        <end position="164"/>
    </location>
</feature>
<proteinExistence type="predicted"/>
<feature type="transmembrane region" description="Helical" evidence="2">
    <location>
        <begin position="94"/>
        <end position="113"/>
    </location>
</feature>
<feature type="transmembrane region" description="Helical" evidence="2">
    <location>
        <begin position="21"/>
        <end position="43"/>
    </location>
</feature>
<feature type="transmembrane region" description="Helical" evidence="2">
    <location>
        <begin position="119"/>
        <end position="139"/>
    </location>
</feature>
<comment type="caution">
    <text evidence="4">The sequence shown here is derived from an EMBL/GenBank/DDBJ whole genome shotgun (WGS) entry which is preliminary data.</text>
</comment>
<evidence type="ECO:0000313" key="4">
    <source>
        <dbReference type="EMBL" id="GAA2817048.1"/>
    </source>
</evidence>
<dbReference type="InterPro" id="IPR052529">
    <property type="entry name" value="Bact_Transport_Assoc"/>
</dbReference>
<sequence length="482" mass="50588">MTSTSLPAPRTGKPPAERKRRLIGIDIARFVAVFGMFNIHFGVPFVEGHPEIVVAEISSGRSTALFTFLAGVSLAMLSGRDVPPTGAALRDARLRIAVRAGLLLVFGVALAKATEATGFLLTVIIAFYGLYFLLAVPFVRMSARGLGISAVVAALVGPQLSFLLRTWMAHDDVARGVVDAVNAVDPGHLIAELGLFDLLLLGFYPAASYLSLVLAGMAVGRLDLRSPKVRLWLAGSGLVLACASYWGSDGLVAAVGGLPDLSAQGTVPIEHPDWLLAHTPHSGTTFELLGSLGVVLVILPACLELAERAGRWLSPLAKAGSMALTLYALHAGVMAWQIVVGGWPLSGVPDFLAKLASMGPALPHDIPDLPAFPPDGHRPEGFVAFLNIYMAELFLAFSILFALVWRRYFARGPLEAAVSEGVRWIVAKINRRPVTSAAGTSAVGTSAAVTSAAVTSAAGAGRVDAGQRRRTGSPDAARSPSR</sequence>
<dbReference type="RefSeq" id="WP_344685594.1">
    <property type="nucleotide sequence ID" value="NZ_BAAAUX010000031.1"/>
</dbReference>
<keyword evidence="2" id="KW-0812">Transmembrane</keyword>
<protein>
    <submittedName>
        <fullName evidence="4">Heparan-alpha-glucosaminide N-acetyltransferase domain-containing protein</fullName>
    </submittedName>
</protein>
<dbReference type="PANTHER" id="PTHR30590">
    <property type="entry name" value="INNER MEMBRANE PROTEIN"/>
    <property type="match status" value="1"/>
</dbReference>
<evidence type="ECO:0000256" key="2">
    <source>
        <dbReference type="SAM" id="Phobius"/>
    </source>
</evidence>
<evidence type="ECO:0000313" key="5">
    <source>
        <dbReference type="Proteomes" id="UP001500979"/>
    </source>
</evidence>
<name>A0ABN3VLI6_9PSEU</name>
<dbReference type="EMBL" id="BAAAUX010000031">
    <property type="protein sequence ID" value="GAA2817048.1"/>
    <property type="molecule type" value="Genomic_DNA"/>
</dbReference>
<evidence type="ECO:0000259" key="3">
    <source>
        <dbReference type="Pfam" id="PF07786"/>
    </source>
</evidence>
<dbReference type="PANTHER" id="PTHR30590:SF3">
    <property type="entry name" value="HYPOTHETICAL MEMBRANE SPANNING PROTEIN"/>
    <property type="match status" value="1"/>
</dbReference>
<feature type="transmembrane region" description="Helical" evidence="2">
    <location>
        <begin position="63"/>
        <end position="82"/>
    </location>
</feature>
<feature type="region of interest" description="Disordered" evidence="1">
    <location>
        <begin position="456"/>
        <end position="482"/>
    </location>
</feature>
<keyword evidence="2" id="KW-0472">Membrane</keyword>
<dbReference type="Proteomes" id="UP001500979">
    <property type="component" value="Unassembled WGS sequence"/>
</dbReference>
<feature type="domain" description="Heparan-alpha-glucosaminide N-acetyltransferase catalytic" evidence="3">
    <location>
        <begin position="21"/>
        <end position="226"/>
    </location>
</feature>
<feature type="transmembrane region" description="Helical" evidence="2">
    <location>
        <begin position="231"/>
        <end position="248"/>
    </location>
</feature>
<accession>A0ABN3VLI6</accession>
<feature type="transmembrane region" description="Helical" evidence="2">
    <location>
        <begin position="326"/>
        <end position="345"/>
    </location>
</feature>
<keyword evidence="5" id="KW-1185">Reference proteome</keyword>
<evidence type="ECO:0000256" key="1">
    <source>
        <dbReference type="SAM" id="MobiDB-lite"/>
    </source>
</evidence>
<dbReference type="Pfam" id="PF07786">
    <property type="entry name" value="HGSNAT_cat"/>
    <property type="match status" value="1"/>
</dbReference>